<evidence type="ECO:0000313" key="2">
    <source>
        <dbReference type="Proteomes" id="UP000821853"/>
    </source>
</evidence>
<keyword evidence="2" id="KW-1185">Reference proteome</keyword>
<dbReference type="Proteomes" id="UP000821853">
    <property type="component" value="Unassembled WGS sequence"/>
</dbReference>
<proteinExistence type="predicted"/>
<organism evidence="1 2">
    <name type="scientific">Haemaphysalis longicornis</name>
    <name type="common">Bush tick</name>
    <dbReference type="NCBI Taxonomy" id="44386"/>
    <lineage>
        <taxon>Eukaryota</taxon>
        <taxon>Metazoa</taxon>
        <taxon>Ecdysozoa</taxon>
        <taxon>Arthropoda</taxon>
        <taxon>Chelicerata</taxon>
        <taxon>Arachnida</taxon>
        <taxon>Acari</taxon>
        <taxon>Parasitiformes</taxon>
        <taxon>Ixodida</taxon>
        <taxon>Ixodoidea</taxon>
        <taxon>Ixodidae</taxon>
        <taxon>Haemaphysalinae</taxon>
        <taxon>Haemaphysalis</taxon>
    </lineage>
</organism>
<dbReference type="VEuPathDB" id="VectorBase:HLOH_041384"/>
<name>A0A9J6GPQ7_HAELO</name>
<evidence type="ECO:0000313" key="1">
    <source>
        <dbReference type="EMBL" id="KAH9377355.1"/>
    </source>
</evidence>
<gene>
    <name evidence="1" type="ORF">HPB48_023155</name>
</gene>
<comment type="caution">
    <text evidence="1">The sequence shown here is derived from an EMBL/GenBank/DDBJ whole genome shotgun (WGS) entry which is preliminary data.</text>
</comment>
<sequence length="106" mass="12338">MSSLKALMPVAGNARIDAGIGEFASYFERQWLSSQGQIALWNHSDDSDNLRTTNHAEDWHRSLSCRFQVQPRMPLGKFLVDFQQSLHHMNQVRDLIKARCRYFFPI</sequence>
<dbReference type="AlphaFoldDB" id="A0A9J6GPQ7"/>
<protein>
    <submittedName>
        <fullName evidence="1">Uncharacterized protein</fullName>
    </submittedName>
</protein>
<reference evidence="1 2" key="1">
    <citation type="journal article" date="2020" name="Cell">
        <title>Large-Scale Comparative Analyses of Tick Genomes Elucidate Their Genetic Diversity and Vector Capacities.</title>
        <authorList>
            <consortium name="Tick Genome and Microbiome Consortium (TIGMIC)"/>
            <person name="Jia N."/>
            <person name="Wang J."/>
            <person name="Shi W."/>
            <person name="Du L."/>
            <person name="Sun Y."/>
            <person name="Zhan W."/>
            <person name="Jiang J.F."/>
            <person name="Wang Q."/>
            <person name="Zhang B."/>
            <person name="Ji P."/>
            <person name="Bell-Sakyi L."/>
            <person name="Cui X.M."/>
            <person name="Yuan T.T."/>
            <person name="Jiang B.G."/>
            <person name="Yang W.F."/>
            <person name="Lam T.T."/>
            <person name="Chang Q.C."/>
            <person name="Ding S.J."/>
            <person name="Wang X.J."/>
            <person name="Zhu J.G."/>
            <person name="Ruan X.D."/>
            <person name="Zhao L."/>
            <person name="Wei J.T."/>
            <person name="Ye R.Z."/>
            <person name="Que T.C."/>
            <person name="Du C.H."/>
            <person name="Zhou Y.H."/>
            <person name="Cheng J.X."/>
            <person name="Dai P.F."/>
            <person name="Guo W.B."/>
            <person name="Han X.H."/>
            <person name="Huang E.J."/>
            <person name="Li L.F."/>
            <person name="Wei W."/>
            <person name="Gao Y.C."/>
            <person name="Liu J.Z."/>
            <person name="Shao H.Z."/>
            <person name="Wang X."/>
            <person name="Wang C.C."/>
            <person name="Yang T.C."/>
            <person name="Huo Q.B."/>
            <person name="Li W."/>
            <person name="Chen H.Y."/>
            <person name="Chen S.E."/>
            <person name="Zhou L.G."/>
            <person name="Ni X.B."/>
            <person name="Tian J.H."/>
            <person name="Sheng Y."/>
            <person name="Liu T."/>
            <person name="Pan Y.S."/>
            <person name="Xia L.Y."/>
            <person name="Li J."/>
            <person name="Zhao F."/>
            <person name="Cao W.C."/>
        </authorList>
    </citation>
    <scope>NUCLEOTIDE SEQUENCE [LARGE SCALE GENOMIC DNA]</scope>
    <source>
        <strain evidence="1">HaeL-2018</strain>
    </source>
</reference>
<accession>A0A9J6GPQ7</accession>
<dbReference type="EMBL" id="JABSTR010000008">
    <property type="protein sequence ID" value="KAH9377355.1"/>
    <property type="molecule type" value="Genomic_DNA"/>
</dbReference>